<comment type="caution">
    <text evidence="1">The sequence shown here is derived from an EMBL/GenBank/DDBJ whole genome shotgun (WGS) entry which is preliminary data.</text>
</comment>
<evidence type="ECO:0000313" key="1">
    <source>
        <dbReference type="EMBL" id="MBB6119917.1"/>
    </source>
</evidence>
<organism evidence="1 2">
    <name type="scientific">Nocardiopsis algeriensis</name>
    <dbReference type="NCBI Taxonomy" id="1478215"/>
    <lineage>
        <taxon>Bacteria</taxon>
        <taxon>Bacillati</taxon>
        <taxon>Actinomycetota</taxon>
        <taxon>Actinomycetes</taxon>
        <taxon>Streptosporangiales</taxon>
        <taxon>Nocardiopsidaceae</taxon>
        <taxon>Nocardiopsis</taxon>
    </lineage>
</organism>
<proteinExistence type="predicted"/>
<protein>
    <submittedName>
        <fullName evidence="1">Uncharacterized protein</fullName>
    </submittedName>
</protein>
<evidence type="ECO:0000313" key="2">
    <source>
        <dbReference type="Proteomes" id="UP000536604"/>
    </source>
</evidence>
<reference evidence="1 2" key="1">
    <citation type="submission" date="2020-08" db="EMBL/GenBank/DDBJ databases">
        <title>Genomic Encyclopedia of Type Strains, Phase III (KMG-III): the genomes of soil and plant-associated and newly described type strains.</title>
        <authorList>
            <person name="Whitman W."/>
        </authorList>
    </citation>
    <scope>NUCLEOTIDE SEQUENCE [LARGE SCALE GENOMIC DNA]</scope>
    <source>
        <strain evidence="1 2">CECT 8712</strain>
    </source>
</reference>
<accession>A0A841IMF2</accession>
<name>A0A841IMF2_9ACTN</name>
<dbReference type="EMBL" id="JACHJO010000005">
    <property type="protein sequence ID" value="MBB6119917.1"/>
    <property type="molecule type" value="Genomic_DNA"/>
</dbReference>
<keyword evidence="2" id="KW-1185">Reference proteome</keyword>
<dbReference type="AlphaFoldDB" id="A0A841IMF2"/>
<gene>
    <name evidence="1" type="ORF">FHS13_001868</name>
</gene>
<dbReference type="Proteomes" id="UP000536604">
    <property type="component" value="Unassembled WGS sequence"/>
</dbReference>
<sequence>MLNQVGVCVDATGEPRAEVRERELREPGPDRVEALVVLEGGQGPVCSEGVCW</sequence>